<dbReference type="EMBL" id="RKRE01000002">
    <property type="protein sequence ID" value="RPF47108.1"/>
    <property type="molecule type" value="Genomic_DNA"/>
</dbReference>
<keyword evidence="1" id="KW-0812">Transmembrane</keyword>
<accession>A0A3N5BBV7</accession>
<keyword evidence="1" id="KW-1133">Transmembrane helix</keyword>
<dbReference type="AlphaFoldDB" id="A0A3N5BBV7"/>
<evidence type="ECO:0000313" key="3">
    <source>
        <dbReference type="Proteomes" id="UP000282654"/>
    </source>
</evidence>
<keyword evidence="1" id="KW-0472">Membrane</keyword>
<evidence type="ECO:0000313" key="2">
    <source>
        <dbReference type="EMBL" id="RPF47108.1"/>
    </source>
</evidence>
<comment type="caution">
    <text evidence="2">The sequence shown here is derived from an EMBL/GenBank/DDBJ whole genome shotgun (WGS) entry which is preliminary data.</text>
</comment>
<sequence length="34" mass="4014">MKSKILDRIFDYGPWVYVGFCVLVAAVVLIYRFM</sequence>
<proteinExistence type="predicted"/>
<protein>
    <submittedName>
        <fullName evidence="2">Uncharacterized protein</fullName>
    </submittedName>
</protein>
<organism evidence="2 3">
    <name type="scientific">Thermodesulfitimonas autotrophica</name>
    <dbReference type="NCBI Taxonomy" id="1894989"/>
    <lineage>
        <taxon>Bacteria</taxon>
        <taxon>Bacillati</taxon>
        <taxon>Bacillota</taxon>
        <taxon>Clostridia</taxon>
        <taxon>Thermoanaerobacterales</taxon>
        <taxon>Thermoanaerobacteraceae</taxon>
        <taxon>Thermodesulfitimonas</taxon>
    </lineage>
</organism>
<evidence type="ECO:0000256" key="1">
    <source>
        <dbReference type="SAM" id="Phobius"/>
    </source>
</evidence>
<name>A0A3N5BBV7_9THEO</name>
<feature type="transmembrane region" description="Helical" evidence="1">
    <location>
        <begin position="12"/>
        <end position="31"/>
    </location>
</feature>
<dbReference type="Proteomes" id="UP000282654">
    <property type="component" value="Unassembled WGS sequence"/>
</dbReference>
<keyword evidence="3" id="KW-1185">Reference proteome</keyword>
<reference evidence="2 3" key="1">
    <citation type="submission" date="2018-11" db="EMBL/GenBank/DDBJ databases">
        <title>Genomic Encyclopedia of Type Strains, Phase IV (KMG-IV): sequencing the most valuable type-strain genomes for metagenomic binning, comparative biology and taxonomic classification.</title>
        <authorList>
            <person name="Goeker M."/>
        </authorList>
    </citation>
    <scope>NUCLEOTIDE SEQUENCE [LARGE SCALE GENOMIC DNA]</scope>
    <source>
        <strain evidence="2 3">DSM 102936</strain>
    </source>
</reference>
<gene>
    <name evidence="2" type="ORF">EDD75_1381</name>
</gene>